<dbReference type="InterPro" id="IPR001202">
    <property type="entry name" value="WW_dom"/>
</dbReference>
<feature type="domain" description="WW" evidence="3">
    <location>
        <begin position="4"/>
        <end position="39"/>
    </location>
</feature>
<dbReference type="SUPFAM" id="SSF88723">
    <property type="entry name" value="PIN domain-like"/>
    <property type="match status" value="1"/>
</dbReference>
<evidence type="ECO:0000313" key="6">
    <source>
        <dbReference type="RefSeq" id="XP_015191384.1"/>
    </source>
</evidence>
<evidence type="ECO:0000259" key="3">
    <source>
        <dbReference type="PROSITE" id="PS50020"/>
    </source>
</evidence>
<feature type="coiled-coil region" evidence="1">
    <location>
        <begin position="765"/>
        <end position="792"/>
    </location>
</feature>
<evidence type="ECO:0000313" key="8">
    <source>
        <dbReference type="RefSeq" id="XP_015191402.1"/>
    </source>
</evidence>
<feature type="region of interest" description="Disordered" evidence="2">
    <location>
        <begin position="30"/>
        <end position="62"/>
    </location>
</feature>
<feature type="compositionally biased region" description="Polar residues" evidence="2">
    <location>
        <begin position="34"/>
        <end position="48"/>
    </location>
</feature>
<feature type="compositionally biased region" description="Low complexity" evidence="2">
    <location>
        <begin position="259"/>
        <end position="275"/>
    </location>
</feature>
<evidence type="ECO:0000256" key="2">
    <source>
        <dbReference type="SAM" id="MobiDB-lite"/>
    </source>
</evidence>
<dbReference type="RefSeq" id="XP_015191375.1">
    <property type="nucleotide sequence ID" value="XM_015335889.1"/>
</dbReference>
<dbReference type="GeneID" id="107074444"/>
<dbReference type="CDD" id="cd00201">
    <property type="entry name" value="WW"/>
    <property type="match status" value="1"/>
</dbReference>
<evidence type="ECO:0000313" key="5">
    <source>
        <dbReference type="RefSeq" id="XP_015191375.1"/>
    </source>
</evidence>
<name>A0ABM1JFZ6_POLDO</name>
<dbReference type="Gene3D" id="2.20.70.10">
    <property type="match status" value="1"/>
</dbReference>
<feature type="region of interest" description="Disordered" evidence="2">
    <location>
        <begin position="252"/>
        <end position="275"/>
    </location>
</feature>
<evidence type="ECO:0000313" key="7">
    <source>
        <dbReference type="RefSeq" id="XP_015191393.1"/>
    </source>
</evidence>
<organism evidence="4 6">
    <name type="scientific">Polistes dominula</name>
    <name type="common">European paper wasp</name>
    <name type="synonym">Vespa dominula</name>
    <dbReference type="NCBI Taxonomy" id="743375"/>
    <lineage>
        <taxon>Eukaryota</taxon>
        <taxon>Metazoa</taxon>
        <taxon>Ecdysozoa</taxon>
        <taxon>Arthropoda</taxon>
        <taxon>Hexapoda</taxon>
        <taxon>Insecta</taxon>
        <taxon>Pterygota</taxon>
        <taxon>Neoptera</taxon>
        <taxon>Endopterygota</taxon>
        <taxon>Hymenoptera</taxon>
        <taxon>Apocrita</taxon>
        <taxon>Aculeata</taxon>
        <taxon>Vespoidea</taxon>
        <taxon>Vespidae</taxon>
        <taxon>Polistinae</taxon>
        <taxon>Polistini</taxon>
        <taxon>Polistes</taxon>
    </lineage>
</organism>
<keyword evidence="4" id="KW-1185">Reference proteome</keyword>
<feature type="region of interest" description="Disordered" evidence="2">
    <location>
        <begin position="92"/>
        <end position="115"/>
    </location>
</feature>
<gene>
    <name evidence="5 6 7 8" type="primary">LOC107074444</name>
</gene>
<dbReference type="InterPro" id="IPR029060">
    <property type="entry name" value="PIN-like_dom_sf"/>
</dbReference>
<dbReference type="InterPro" id="IPR052626">
    <property type="entry name" value="SWT1_Regulator"/>
</dbReference>
<dbReference type="Proteomes" id="UP000694924">
    <property type="component" value="Unplaced"/>
</dbReference>
<dbReference type="InterPro" id="IPR002716">
    <property type="entry name" value="PIN_dom"/>
</dbReference>
<proteinExistence type="predicted"/>
<dbReference type="PANTHER" id="PTHR16161:SF0">
    <property type="entry name" value="TRANSCRIPTIONAL PROTEIN SWT1"/>
    <property type="match status" value="1"/>
</dbReference>
<dbReference type="SMART" id="SM00670">
    <property type="entry name" value="PINc"/>
    <property type="match status" value="1"/>
</dbReference>
<sequence>MKKHNLSKHWVVVKSKTHQDRVYYFNTRTKESSWNEPTQDTTNKNSYMGTEKTKEKKTGTESFIELRSKTPDLEDKDINNKSNERKILARKRQFKRSSSELKRKTPDLEDEEVNNKSNVRQKLVAKRFKPTKDVDTRQMIDLRKKIQLKRDKSNNKNSSFTNSFKSNIASSKSKKIVIPEATTSKLDKPETDISKPETDTFKLETMTPQMRVIYEKLQKKNMEKKGVKSLKPINIVKDTDVVDNIQSTIKENNRRSTRSTRMSMAKSSNSSQIMNSISSNPECDLTENINKNFMQNNTKRKSLKESSPTTDKRCKFVLTKTENKTSNEVIIDRSNIIKKNLAKDRMEKLRNSLNIQTKDQKNSELPDVYKNSDTRHKHLQNRLLSNKKIPHEEELLMSVESNILNQSHNKSCENSLNKSSSICEEEMDWEPLEYEQITFEVQAARIKLCTQGITDVKLPIEGNIFHLPSQKEDNILYIVVDTNVFLSNLNAVVKAMNKKFITYDRTIIVIPWTVIRELDYLKAAKSKQSLHEQSRKAIQFLNNHFSVKDPRLVGQTLQDVMNNKEKFAAECPDDEILQVCLQIREADKAVALLSYDKNLCNKAMISDILALGKDDPLEKIDYIFSNRKTILNFHDISLPRVQDDSSQIISAFQEELNYFNELFEEVETVMKEFLTVIVSKEMKKLYDESWEKYVIVKPPWTIMCVLKCAIKHWIAATSEVFDREALNLLKELSEMFKEFSKGGRRLKDIVYLLEKCNDLIQTINIDKYSELMTRVLNAIQDLQHKCHNYENEICEKKLLEKIGREDDDMKQKHRADIAFNYFEHIYSYARDYGGMAANIIGMPTSFFFQTLDSSVTPDHVLKVQLELSRNINHLLRALTNSLEEIRDNCLDYKTLINLYQILKNFLPESTFREELSPLDLYCCLKVREEQLKQGIKQLQELCIHYSKLTSFRSM</sequence>
<feature type="compositionally biased region" description="Basic and acidic residues" evidence="2">
    <location>
        <begin position="51"/>
        <end position="62"/>
    </location>
</feature>
<keyword evidence="1" id="KW-0175">Coiled coil</keyword>
<dbReference type="Pfam" id="PF13638">
    <property type="entry name" value="PIN_4"/>
    <property type="match status" value="1"/>
</dbReference>
<dbReference type="RefSeq" id="XP_015191402.1">
    <property type="nucleotide sequence ID" value="XM_015335916.1"/>
</dbReference>
<evidence type="ECO:0000256" key="1">
    <source>
        <dbReference type="SAM" id="Coils"/>
    </source>
</evidence>
<dbReference type="SUPFAM" id="SSF51045">
    <property type="entry name" value="WW domain"/>
    <property type="match status" value="1"/>
</dbReference>
<dbReference type="CDD" id="cd18727">
    <property type="entry name" value="PIN_Swt1-like"/>
    <property type="match status" value="1"/>
</dbReference>
<protein>
    <submittedName>
        <fullName evidence="5 6">Transcriptional protein SWT1-like isoform X1</fullName>
    </submittedName>
</protein>
<dbReference type="PROSITE" id="PS50020">
    <property type="entry name" value="WW_DOMAIN_2"/>
    <property type="match status" value="1"/>
</dbReference>
<accession>A0ABM1JFZ6</accession>
<dbReference type="Gene3D" id="3.40.50.1010">
    <property type="entry name" value="5'-nuclease"/>
    <property type="match status" value="1"/>
</dbReference>
<dbReference type="RefSeq" id="XP_015191393.1">
    <property type="nucleotide sequence ID" value="XM_015335907.1"/>
</dbReference>
<reference evidence="5 6" key="1">
    <citation type="submission" date="2025-05" db="UniProtKB">
        <authorList>
            <consortium name="RefSeq"/>
        </authorList>
    </citation>
    <scope>IDENTIFICATION</scope>
    <source>
        <tissue evidence="5 6">Whole body</tissue>
    </source>
</reference>
<feature type="compositionally biased region" description="Basic and acidic residues" evidence="2">
    <location>
        <begin position="97"/>
        <end position="107"/>
    </location>
</feature>
<evidence type="ECO:0000313" key="4">
    <source>
        <dbReference type="Proteomes" id="UP000694924"/>
    </source>
</evidence>
<dbReference type="RefSeq" id="XP_015191384.1">
    <property type="nucleotide sequence ID" value="XM_015335898.1"/>
</dbReference>
<dbReference type="InterPro" id="IPR036020">
    <property type="entry name" value="WW_dom_sf"/>
</dbReference>
<dbReference type="PANTHER" id="PTHR16161">
    <property type="entry name" value="TRANSCRIPTIONAL PROTEIN SWT1"/>
    <property type="match status" value="1"/>
</dbReference>